<dbReference type="AlphaFoldDB" id="A0A0D8B708"/>
<dbReference type="GO" id="GO:0016491">
    <property type="term" value="F:oxidoreductase activity"/>
    <property type="evidence" value="ECO:0007669"/>
    <property type="project" value="UniProtKB-KW"/>
</dbReference>
<reference evidence="5 6" key="2">
    <citation type="journal article" date="2016" name="Genome Announc.">
        <title>Permanent Draft Genome Sequences for Two Variants of Frankia sp. Strain CpI1, the First Frankia Strain Isolated from Root Nodules of Comptonia peregrina.</title>
        <authorList>
            <person name="Oshone R."/>
            <person name="Hurst S.G.IV."/>
            <person name="Abebe-Akele F."/>
            <person name="Simpson S."/>
            <person name="Morris K."/>
            <person name="Thomas W.K."/>
            <person name="Tisa L.S."/>
        </authorList>
    </citation>
    <scope>NUCLEOTIDE SEQUENCE [LARGE SCALE GENOMIC DNA]</scope>
    <source>
        <strain evidence="6">CpI1-S</strain>
    </source>
</reference>
<evidence type="ECO:0000256" key="3">
    <source>
        <dbReference type="SAM" id="MobiDB-lite"/>
    </source>
</evidence>
<evidence type="ECO:0000256" key="1">
    <source>
        <dbReference type="ARBA" id="ARBA00006484"/>
    </source>
</evidence>
<comment type="similarity">
    <text evidence="1">Belongs to the short-chain dehydrogenases/reductases (SDR) family.</text>
</comment>
<gene>
    <name evidence="5" type="ORF">FF36_05770</name>
</gene>
<dbReference type="CDD" id="cd05233">
    <property type="entry name" value="SDR_c"/>
    <property type="match status" value="1"/>
</dbReference>
<name>A0A0D8B708_9ACTN</name>
<proteinExistence type="inferred from homology"/>
<comment type="caution">
    <text evidence="5">The sequence shown here is derived from an EMBL/GenBank/DDBJ whole genome shotgun (WGS) entry which is preliminary data.</text>
</comment>
<dbReference type="InterPro" id="IPR036291">
    <property type="entry name" value="NAD(P)-bd_dom_sf"/>
</dbReference>
<accession>A0A0D8B708</accession>
<evidence type="ECO:0000313" key="5">
    <source>
        <dbReference type="EMBL" id="KJE19961.1"/>
    </source>
</evidence>
<evidence type="ECO:0000313" key="6">
    <source>
        <dbReference type="Proteomes" id="UP000032545"/>
    </source>
</evidence>
<dbReference type="Pfam" id="PF13561">
    <property type="entry name" value="adh_short_C2"/>
    <property type="match status" value="1"/>
</dbReference>
<sequence length="307" mass="31695">MTAAPEAATGLSATSAGPSATEPVVPPAPVSPAPVPRTEPTAEGRFAGTVVLVTGAGRGLGRTIAEAFAVEGATVVVAARTARYGERTVREFRERGLSASLVLGDLAERADVAKMFDEAVTRHGALDVVVHSAADNAQGLLAEIDDDALDYLLRSNVHALHWITRAAVPHLRRSKLPGRMIFISSGAANRVFSPGLNAYGSTKAYLESFARGLAGELGPLGVRVNVVGPGLTVTERMLGHLTHAQADSLASTYPLGRAGLPEEIAAAVLFLASREASYITGASLLVDGGASMVPFPARGAMNDSTSH</sequence>
<protein>
    <recommendedName>
        <fullName evidence="4">Ketoreductase domain-containing protein</fullName>
    </recommendedName>
</protein>
<dbReference type="PRINTS" id="PR00081">
    <property type="entry name" value="GDHRDH"/>
</dbReference>
<feature type="region of interest" description="Disordered" evidence="3">
    <location>
        <begin position="1"/>
        <end position="42"/>
    </location>
</feature>
<dbReference type="PANTHER" id="PTHR43639:SF1">
    <property type="entry name" value="SHORT-CHAIN DEHYDROGENASE_REDUCTASE FAMILY PROTEIN"/>
    <property type="match status" value="1"/>
</dbReference>
<feature type="domain" description="Ketoreductase" evidence="4">
    <location>
        <begin position="49"/>
        <end position="230"/>
    </location>
</feature>
<feature type="compositionally biased region" description="Pro residues" evidence="3">
    <location>
        <begin position="24"/>
        <end position="37"/>
    </location>
</feature>
<dbReference type="EMBL" id="JYFN01000077">
    <property type="protein sequence ID" value="KJE19961.1"/>
    <property type="molecule type" value="Genomic_DNA"/>
</dbReference>
<evidence type="ECO:0000259" key="4">
    <source>
        <dbReference type="SMART" id="SM00822"/>
    </source>
</evidence>
<dbReference type="RefSeq" id="WP_082122305.1">
    <property type="nucleotide sequence ID" value="NZ_JYFN01000077.1"/>
</dbReference>
<dbReference type="Gene3D" id="3.40.50.720">
    <property type="entry name" value="NAD(P)-binding Rossmann-like Domain"/>
    <property type="match status" value="1"/>
</dbReference>
<dbReference type="FunFam" id="3.40.50.720:FF:000084">
    <property type="entry name" value="Short-chain dehydrogenase reductase"/>
    <property type="match status" value="1"/>
</dbReference>
<reference evidence="6" key="1">
    <citation type="submission" date="2015-02" db="EMBL/GenBank/DDBJ databases">
        <title>Draft Genome of Frankia sp. CpI1-S.</title>
        <authorList>
            <person name="Oshone R.T."/>
            <person name="Ngom M."/>
            <person name="Ghodhbane-Gtari F."/>
            <person name="Gtari M."/>
            <person name="Morris K."/>
            <person name="Thomas K."/>
            <person name="Sen A."/>
            <person name="Tisa L.S."/>
        </authorList>
    </citation>
    <scope>NUCLEOTIDE SEQUENCE [LARGE SCALE GENOMIC DNA]</scope>
    <source>
        <strain evidence="6">CpI1-S</strain>
    </source>
</reference>
<dbReference type="InterPro" id="IPR057326">
    <property type="entry name" value="KR_dom"/>
</dbReference>
<dbReference type="PATRIC" id="fig|1502723.3.peg.6392"/>
<dbReference type="SUPFAM" id="SSF51735">
    <property type="entry name" value="NAD(P)-binding Rossmann-fold domains"/>
    <property type="match status" value="1"/>
</dbReference>
<keyword evidence="2 5" id="KW-0560">Oxidoreductase</keyword>
<dbReference type="PANTHER" id="PTHR43639">
    <property type="entry name" value="OXIDOREDUCTASE, SHORT-CHAIN DEHYDROGENASE/REDUCTASE FAMILY (AFU_ORTHOLOGUE AFUA_5G02870)"/>
    <property type="match status" value="1"/>
</dbReference>
<dbReference type="SMART" id="SM00822">
    <property type="entry name" value="PKS_KR"/>
    <property type="match status" value="1"/>
</dbReference>
<evidence type="ECO:0000256" key="2">
    <source>
        <dbReference type="ARBA" id="ARBA00023002"/>
    </source>
</evidence>
<keyword evidence="6" id="KW-1185">Reference proteome</keyword>
<organism evidence="5 6">
    <name type="scientific">Frankia torreyi</name>
    <dbReference type="NCBI Taxonomy" id="1856"/>
    <lineage>
        <taxon>Bacteria</taxon>
        <taxon>Bacillati</taxon>
        <taxon>Actinomycetota</taxon>
        <taxon>Actinomycetes</taxon>
        <taxon>Frankiales</taxon>
        <taxon>Frankiaceae</taxon>
        <taxon>Frankia</taxon>
    </lineage>
</organism>
<dbReference type="InterPro" id="IPR002347">
    <property type="entry name" value="SDR_fam"/>
</dbReference>
<dbReference type="Proteomes" id="UP000032545">
    <property type="component" value="Unassembled WGS sequence"/>
</dbReference>